<dbReference type="NCBIfam" id="TIGR00229">
    <property type="entry name" value="sensory_box"/>
    <property type="match status" value="1"/>
</dbReference>
<reference evidence="2 3" key="1">
    <citation type="submission" date="2019-09" db="EMBL/GenBank/DDBJ databases">
        <title>NBRP : Genome information of microbial organism related human and environment.</title>
        <authorList>
            <person name="Hattori M."/>
            <person name="Oshima K."/>
            <person name="Inaba H."/>
            <person name="Suda W."/>
            <person name="Sakamoto M."/>
            <person name="Iino T."/>
            <person name="Kitahara M."/>
            <person name="Oshida Y."/>
            <person name="Iida T."/>
            <person name="Kudo T."/>
            <person name="Itoh T."/>
            <person name="Ohkuma M."/>
        </authorList>
    </citation>
    <scope>NUCLEOTIDE SEQUENCE [LARGE SCALE GENOMIC DNA]</scope>
    <source>
        <strain evidence="2 3">Q-1</strain>
    </source>
</reference>
<accession>A0A5A7N8A2</accession>
<dbReference type="AlphaFoldDB" id="A0A5A7N8A2"/>
<dbReference type="Gene3D" id="3.30.450.20">
    <property type="entry name" value="PAS domain"/>
    <property type="match status" value="1"/>
</dbReference>
<proteinExistence type="predicted"/>
<dbReference type="InterPro" id="IPR035965">
    <property type="entry name" value="PAS-like_dom_sf"/>
</dbReference>
<dbReference type="Pfam" id="PF08447">
    <property type="entry name" value="PAS_3"/>
    <property type="match status" value="1"/>
</dbReference>
<dbReference type="RefSeq" id="WP_042083564.1">
    <property type="nucleotide sequence ID" value="NZ_BKCN01000011.1"/>
</dbReference>
<evidence type="ECO:0000259" key="1">
    <source>
        <dbReference type="PROSITE" id="PS50112"/>
    </source>
</evidence>
<keyword evidence="3" id="KW-1185">Reference proteome</keyword>
<protein>
    <submittedName>
        <fullName evidence="2">Transcriptional regulator</fullName>
    </submittedName>
</protein>
<comment type="caution">
    <text evidence="2">The sequence shown here is derived from an EMBL/GenBank/DDBJ whole genome shotgun (WGS) entry which is preliminary data.</text>
</comment>
<dbReference type="InterPro" id="IPR000014">
    <property type="entry name" value="PAS"/>
</dbReference>
<name>A0A5A7N8A2_9PROT</name>
<dbReference type="CDD" id="cd00130">
    <property type="entry name" value="PAS"/>
    <property type="match status" value="1"/>
</dbReference>
<feature type="domain" description="PAS" evidence="1">
    <location>
        <begin position="20"/>
        <end position="71"/>
    </location>
</feature>
<gene>
    <name evidence="2" type="ORF">JCM17846_22650</name>
</gene>
<dbReference type="InterPro" id="IPR001610">
    <property type="entry name" value="PAC"/>
</dbReference>
<dbReference type="PROSITE" id="PS50112">
    <property type="entry name" value="PAS"/>
    <property type="match status" value="1"/>
</dbReference>
<sequence length="175" mass="19678">MSAGKERFLAREDIIVSKTDIKGYITYANRVFLDIADYTEDEVLGKPHNVIRDPDTPRVIFKALWDAIAKGDEIFTYVKNATKNGDYYWVLAHVTPTLDKNGQIIGYHSNRRAPDRPVIDEMTRLFAELRAIEQGAVDRKAGLIASEQALQAKIASAGQTFDQFIFSTINRRAAA</sequence>
<dbReference type="EMBL" id="BKCN01000011">
    <property type="protein sequence ID" value="GER04583.1"/>
    <property type="molecule type" value="Genomic_DNA"/>
</dbReference>
<organism evidence="2 3">
    <name type="scientific">Iodidimonas nitroreducens</name>
    <dbReference type="NCBI Taxonomy" id="1236968"/>
    <lineage>
        <taxon>Bacteria</taxon>
        <taxon>Pseudomonadati</taxon>
        <taxon>Pseudomonadota</taxon>
        <taxon>Alphaproteobacteria</taxon>
        <taxon>Iodidimonadales</taxon>
        <taxon>Iodidimonadaceae</taxon>
        <taxon>Iodidimonas</taxon>
    </lineage>
</organism>
<dbReference type="SUPFAM" id="SSF55785">
    <property type="entry name" value="PYP-like sensor domain (PAS domain)"/>
    <property type="match status" value="1"/>
</dbReference>
<evidence type="ECO:0000313" key="3">
    <source>
        <dbReference type="Proteomes" id="UP000324996"/>
    </source>
</evidence>
<dbReference type="Proteomes" id="UP000324996">
    <property type="component" value="Unassembled WGS sequence"/>
</dbReference>
<evidence type="ECO:0000313" key="2">
    <source>
        <dbReference type="EMBL" id="GER04583.1"/>
    </source>
</evidence>
<dbReference type="SMART" id="SM00086">
    <property type="entry name" value="PAC"/>
    <property type="match status" value="1"/>
</dbReference>
<dbReference type="InterPro" id="IPR013655">
    <property type="entry name" value="PAS_fold_3"/>
</dbReference>